<dbReference type="GO" id="GO:0009432">
    <property type="term" value="P:SOS response"/>
    <property type="evidence" value="ECO:0007669"/>
    <property type="project" value="TreeGrafter"/>
</dbReference>
<accession>H8GAK5</accession>
<dbReference type="AlphaFoldDB" id="H8GAK5"/>
<dbReference type="PANTHER" id="PTHR21621:SF0">
    <property type="entry name" value="BETA-CITRYLGLUTAMATE SYNTHASE B-RELATED"/>
    <property type="match status" value="1"/>
</dbReference>
<organism evidence="2 3">
    <name type="scientific">Saccharomonospora azurea NA-128</name>
    <dbReference type="NCBI Taxonomy" id="882081"/>
    <lineage>
        <taxon>Bacteria</taxon>
        <taxon>Bacillati</taxon>
        <taxon>Actinomycetota</taxon>
        <taxon>Actinomycetes</taxon>
        <taxon>Pseudonocardiales</taxon>
        <taxon>Pseudonocardiaceae</taxon>
        <taxon>Saccharomonospora</taxon>
    </lineage>
</organism>
<proteinExistence type="predicted"/>
<gene>
    <name evidence="2" type="ORF">SacazDRAFT_00621</name>
</gene>
<dbReference type="InterPro" id="IPR026449">
    <property type="entry name" value="GRASP_SAV_5884"/>
</dbReference>
<evidence type="ECO:0000259" key="1">
    <source>
        <dbReference type="Pfam" id="PF21068"/>
    </source>
</evidence>
<dbReference type="GO" id="GO:0016740">
    <property type="term" value="F:transferase activity"/>
    <property type="evidence" value="ECO:0007669"/>
    <property type="project" value="UniProtKB-KW"/>
</dbReference>
<dbReference type="GO" id="GO:0005737">
    <property type="term" value="C:cytoplasm"/>
    <property type="evidence" value="ECO:0007669"/>
    <property type="project" value="TreeGrafter"/>
</dbReference>
<dbReference type="GO" id="GO:0018169">
    <property type="term" value="F:ribosomal S6-glutamic acid ligase activity"/>
    <property type="evidence" value="ECO:0007669"/>
    <property type="project" value="TreeGrafter"/>
</dbReference>
<dbReference type="Proteomes" id="UP000004705">
    <property type="component" value="Chromosome"/>
</dbReference>
<dbReference type="NCBIfam" id="TIGR04187">
    <property type="entry name" value="GRASP_SAV_5884"/>
    <property type="match status" value="1"/>
</dbReference>
<evidence type="ECO:0000313" key="2">
    <source>
        <dbReference type="EMBL" id="EHY87571.1"/>
    </source>
</evidence>
<protein>
    <submittedName>
        <fullName evidence="2">Glutathione synthase/ribosomal protein S6 modification enzyme (Glutaminyl transferase)</fullName>
    </submittedName>
</protein>
<reference evidence="2 3" key="1">
    <citation type="journal article" date="2012" name="Stand. Genomic Sci.">
        <title>Genome sequence of the soil bacterium Saccharomonospora azurea type strain (NA-128(T)).</title>
        <authorList>
            <person name="Klenk H.P."/>
            <person name="Held B."/>
            <person name="Lucas S."/>
            <person name="Lapidus A."/>
            <person name="Copeland A."/>
            <person name="Hammon N."/>
            <person name="Pitluck S."/>
            <person name="Goodwin L.A."/>
            <person name="Han C."/>
            <person name="Tapia R."/>
            <person name="Brambilla E.M."/>
            <person name="Potter G."/>
            <person name="Land M."/>
            <person name="Ivanova N."/>
            <person name="Rohde M."/>
            <person name="Goker M."/>
            <person name="Detter J.C."/>
            <person name="Kyrpides N.C."/>
            <person name="Woyke T."/>
        </authorList>
    </citation>
    <scope>NUCLEOTIDE SEQUENCE [LARGE SCALE GENOMIC DNA]</scope>
    <source>
        <strain evidence="2 3">NA-128</strain>
    </source>
</reference>
<keyword evidence="3" id="KW-1185">Reference proteome</keyword>
<dbReference type="Pfam" id="PF21068">
    <property type="entry name" value="ATPgraspMvdD"/>
    <property type="match status" value="1"/>
</dbReference>
<dbReference type="HOGENOM" id="CLU_055286_2_0_11"/>
<dbReference type="Gene3D" id="3.30.470.20">
    <property type="entry name" value="ATP-grasp fold, B domain"/>
    <property type="match status" value="1"/>
</dbReference>
<evidence type="ECO:0000313" key="3">
    <source>
        <dbReference type="Proteomes" id="UP000004705"/>
    </source>
</evidence>
<keyword evidence="2" id="KW-0808">Transferase</keyword>
<dbReference type="SUPFAM" id="SSF56059">
    <property type="entry name" value="Glutathione synthetase ATP-binding domain-like"/>
    <property type="match status" value="1"/>
</dbReference>
<feature type="domain" description="MvdD-like pre-ATP grasp" evidence="1">
    <location>
        <begin position="13"/>
        <end position="125"/>
    </location>
</feature>
<dbReference type="InterPro" id="IPR048936">
    <property type="entry name" value="MvdD-like_ATPgrasp"/>
</dbReference>
<name>H8GAK5_9PSEU</name>
<dbReference type="PANTHER" id="PTHR21621">
    <property type="entry name" value="RIBOSOMAL PROTEIN S6 MODIFICATION PROTEIN"/>
    <property type="match status" value="1"/>
</dbReference>
<dbReference type="EMBL" id="CM001466">
    <property type="protein sequence ID" value="EHY87571.1"/>
    <property type="molecule type" value="Genomic_DNA"/>
</dbReference>
<sequence>MGRVNSAASTVVVFAQDADAPADAVVQELDRRGVPVFRADLSWFPQRLRLDARLDGEGRWCGRLWTDHRSVRLEDVRAIWYRDPAAFEFPGTLTDVERAYAHREARLGFGGVLAALPVRWVNHPNRAADAMYKPLQLATAAACGLRVQPTLVTNAPPAVKDFADQHGELVCKSFGPNTITEGGQLKVAYTRRLSHDDLAALEGVASTATQLQRWVDKAHEARVVVVGDRIFTITITTASAAARVDWRADFAALRYEHIDTPDQIAEPLRRYMHALGLAYAAVDFAVDTDGRWHFLEANTSGQYGWLETQTGAPITHALADLLTRPKGQP</sequence>